<dbReference type="GO" id="GO:0006869">
    <property type="term" value="P:lipid transport"/>
    <property type="evidence" value="ECO:0007669"/>
    <property type="project" value="UniProtKB-KW"/>
</dbReference>
<accession>A0A401RI62</accession>
<comment type="catalytic activity">
    <reaction evidence="8">
        <text>a 1,2-diacyl-sn-glycero-3-phospho-L-serine(in) = a 1,2-diacyl-sn-glycero-3-phospho-L-serine(out)</text>
        <dbReference type="Rhea" id="RHEA:38663"/>
        <dbReference type="ChEBI" id="CHEBI:57262"/>
    </reaction>
</comment>
<evidence type="ECO:0000256" key="9">
    <source>
        <dbReference type="ARBA" id="ARBA00024615"/>
    </source>
</evidence>
<dbReference type="PANTHER" id="PTHR13190">
    <property type="entry name" value="AUTOPHAGY-RELATED 2, ISOFORM A"/>
    <property type="match status" value="1"/>
</dbReference>
<keyword evidence="11" id="KW-1185">Reference proteome</keyword>
<evidence type="ECO:0000256" key="8">
    <source>
        <dbReference type="ARBA" id="ARBA00024479"/>
    </source>
</evidence>
<evidence type="ECO:0000313" key="11">
    <source>
        <dbReference type="Proteomes" id="UP000287033"/>
    </source>
</evidence>
<dbReference type="GO" id="GO:0000045">
    <property type="term" value="P:autophagosome assembly"/>
    <property type="evidence" value="ECO:0007669"/>
    <property type="project" value="TreeGrafter"/>
</dbReference>
<evidence type="ECO:0000313" key="10">
    <source>
        <dbReference type="EMBL" id="GCC17839.1"/>
    </source>
</evidence>
<dbReference type="Proteomes" id="UP000287033">
    <property type="component" value="Unassembled WGS sequence"/>
</dbReference>
<dbReference type="GO" id="GO:0034045">
    <property type="term" value="C:phagophore assembly site membrane"/>
    <property type="evidence" value="ECO:0007669"/>
    <property type="project" value="UniProtKB-SubCell"/>
</dbReference>
<protein>
    <submittedName>
        <fullName evidence="10">Uncharacterized protein</fullName>
    </submittedName>
</protein>
<reference evidence="10 11" key="1">
    <citation type="journal article" date="2018" name="Nat. Ecol. Evol.">
        <title>Shark genomes provide insights into elasmobranch evolution and the origin of vertebrates.</title>
        <authorList>
            <person name="Hara Y"/>
            <person name="Yamaguchi K"/>
            <person name="Onimaru K"/>
            <person name="Kadota M"/>
            <person name="Koyanagi M"/>
            <person name="Keeley SD"/>
            <person name="Tatsumi K"/>
            <person name="Tanaka K"/>
            <person name="Motone F"/>
            <person name="Kageyama Y"/>
            <person name="Nozu R"/>
            <person name="Adachi N"/>
            <person name="Nishimura O"/>
            <person name="Nakagawa R"/>
            <person name="Tanegashima C"/>
            <person name="Kiyatake I"/>
            <person name="Matsumoto R"/>
            <person name="Murakumo K"/>
            <person name="Nishida K"/>
            <person name="Terakita A"/>
            <person name="Kuratani S"/>
            <person name="Sato K"/>
            <person name="Hyodo S Kuraku.S."/>
        </authorList>
    </citation>
    <scope>NUCLEOTIDE SEQUENCE [LARGE SCALE GENOMIC DNA]</scope>
</reference>
<dbReference type="GO" id="GO:0043495">
    <property type="term" value="F:protein-membrane adaptor activity"/>
    <property type="evidence" value="ECO:0007669"/>
    <property type="project" value="TreeGrafter"/>
</dbReference>
<dbReference type="OrthoDB" id="9949505at2759"/>
<dbReference type="GO" id="GO:0032266">
    <property type="term" value="F:phosphatidylinositol-3-phosphate binding"/>
    <property type="evidence" value="ECO:0007669"/>
    <property type="project" value="TreeGrafter"/>
</dbReference>
<name>A0A401RI62_CHIPU</name>
<comment type="caution">
    <text evidence="10">The sequence shown here is derived from an EMBL/GenBank/DDBJ whole genome shotgun (WGS) entry which is preliminary data.</text>
</comment>
<dbReference type="GO" id="GO:0034727">
    <property type="term" value="P:piecemeal microautophagy of the nucleus"/>
    <property type="evidence" value="ECO:0007669"/>
    <property type="project" value="TreeGrafter"/>
</dbReference>
<keyword evidence="6" id="KW-0445">Lipid transport</keyword>
<dbReference type="GO" id="GO:0061908">
    <property type="term" value="C:phagophore"/>
    <property type="evidence" value="ECO:0007669"/>
    <property type="project" value="TreeGrafter"/>
</dbReference>
<keyword evidence="4" id="KW-0813">Transport</keyword>
<dbReference type="GO" id="GO:0005789">
    <property type="term" value="C:endoplasmic reticulum membrane"/>
    <property type="evidence" value="ECO:0007669"/>
    <property type="project" value="UniProtKB-SubCell"/>
</dbReference>
<comment type="similarity">
    <text evidence="3">Belongs to the ATG2 family.</text>
</comment>
<sequence length="207" mass="23254">MLFLVFELICCYALLNPPPQVSFQHETYPAPATVPEKGPTEPELEEQPISRQVFIVQELEIRDRLATSQINKFLYLYTSEKMPRRAHSNMVRTSATRFDAVRFPSVLCWSLTVKALHMRPESGLGGPECCLRVSLMPLRLNIDQDALFFLKDFFTSFATGINPVIPVETATEGDILSAWELPVKRFCVVSSGICSGLSLPLLVVSYP</sequence>
<keyword evidence="7" id="KW-0472">Membrane</keyword>
<comment type="subcellular location">
    <subcellularLocation>
        <location evidence="1">Endoplasmic reticulum membrane</location>
        <topology evidence="1">Peripheral membrane protein</topology>
    </subcellularLocation>
    <subcellularLocation>
        <location evidence="2">Preautophagosomal structure membrane</location>
        <topology evidence="2">Peripheral membrane protein</topology>
    </subcellularLocation>
</comment>
<dbReference type="GO" id="GO:0061709">
    <property type="term" value="P:reticulophagy"/>
    <property type="evidence" value="ECO:0007669"/>
    <property type="project" value="TreeGrafter"/>
</dbReference>
<organism evidence="10 11">
    <name type="scientific">Chiloscyllium punctatum</name>
    <name type="common">Brownbanded bambooshark</name>
    <name type="synonym">Hemiscyllium punctatum</name>
    <dbReference type="NCBI Taxonomy" id="137246"/>
    <lineage>
        <taxon>Eukaryota</taxon>
        <taxon>Metazoa</taxon>
        <taxon>Chordata</taxon>
        <taxon>Craniata</taxon>
        <taxon>Vertebrata</taxon>
        <taxon>Chondrichthyes</taxon>
        <taxon>Elasmobranchii</taxon>
        <taxon>Galeomorphii</taxon>
        <taxon>Galeoidea</taxon>
        <taxon>Orectolobiformes</taxon>
        <taxon>Hemiscylliidae</taxon>
        <taxon>Chiloscyllium</taxon>
    </lineage>
</organism>
<dbReference type="PANTHER" id="PTHR13190:SF21">
    <property type="entry name" value="AUTOPHAGY-RELATED PROTEIN 2 HOMOLOG A"/>
    <property type="match status" value="1"/>
</dbReference>
<dbReference type="STRING" id="137246.A0A401RI62"/>
<evidence type="ECO:0000256" key="1">
    <source>
        <dbReference type="ARBA" id="ARBA00004406"/>
    </source>
</evidence>
<dbReference type="GO" id="GO:0000422">
    <property type="term" value="P:autophagy of mitochondrion"/>
    <property type="evidence" value="ECO:0007669"/>
    <property type="project" value="TreeGrafter"/>
</dbReference>
<proteinExistence type="inferred from homology"/>
<dbReference type="EMBL" id="BEZZ01005638">
    <property type="protein sequence ID" value="GCC17839.1"/>
    <property type="molecule type" value="Genomic_DNA"/>
</dbReference>
<evidence type="ECO:0000256" key="6">
    <source>
        <dbReference type="ARBA" id="ARBA00023055"/>
    </source>
</evidence>
<dbReference type="InterPro" id="IPR026849">
    <property type="entry name" value="ATG2"/>
</dbReference>
<evidence type="ECO:0000256" key="5">
    <source>
        <dbReference type="ARBA" id="ARBA00022824"/>
    </source>
</evidence>
<keyword evidence="5" id="KW-0256">Endoplasmic reticulum</keyword>
<evidence type="ECO:0000256" key="4">
    <source>
        <dbReference type="ARBA" id="ARBA00022448"/>
    </source>
</evidence>
<comment type="catalytic activity">
    <reaction evidence="9">
        <text>a 1,2-diacyl-sn-glycero-3-phosphoethanolamine(in) = a 1,2-diacyl-sn-glycero-3-phosphoethanolamine(out)</text>
        <dbReference type="Rhea" id="RHEA:38895"/>
        <dbReference type="ChEBI" id="CHEBI:64612"/>
    </reaction>
</comment>
<dbReference type="GO" id="GO:0061723">
    <property type="term" value="P:glycophagy"/>
    <property type="evidence" value="ECO:0007669"/>
    <property type="project" value="TreeGrafter"/>
</dbReference>
<evidence type="ECO:0000256" key="7">
    <source>
        <dbReference type="ARBA" id="ARBA00023136"/>
    </source>
</evidence>
<evidence type="ECO:0000256" key="2">
    <source>
        <dbReference type="ARBA" id="ARBA00004623"/>
    </source>
</evidence>
<dbReference type="AlphaFoldDB" id="A0A401RI62"/>
<gene>
    <name evidence="10" type="ORF">chiPu_0022040</name>
</gene>
<evidence type="ECO:0000256" key="3">
    <source>
        <dbReference type="ARBA" id="ARBA00009714"/>
    </source>
</evidence>
<dbReference type="Pfam" id="PF13329">
    <property type="entry name" value="ATG2_CAD"/>
    <property type="match status" value="1"/>
</dbReference>